<dbReference type="CDD" id="cd06580">
    <property type="entry name" value="TM_PBP1_transp_TpRbsC_like"/>
    <property type="match status" value="1"/>
</dbReference>
<dbReference type="OrthoDB" id="9792579at2"/>
<dbReference type="RefSeq" id="WP_111361472.1">
    <property type="nucleotide sequence ID" value="NZ_QKZQ01000034.1"/>
</dbReference>
<feature type="transmembrane region" description="Helical" evidence="6">
    <location>
        <begin position="193"/>
        <end position="215"/>
    </location>
</feature>
<dbReference type="Pfam" id="PF02653">
    <property type="entry name" value="BPD_transp_2"/>
    <property type="match status" value="1"/>
</dbReference>
<proteinExistence type="predicted"/>
<feature type="transmembrane region" description="Helical" evidence="6">
    <location>
        <begin position="273"/>
        <end position="291"/>
    </location>
</feature>
<keyword evidence="7" id="KW-0762">Sugar transport</keyword>
<keyword evidence="7" id="KW-0813">Transport</keyword>
<evidence type="ECO:0000256" key="2">
    <source>
        <dbReference type="ARBA" id="ARBA00022475"/>
    </source>
</evidence>
<accession>A0A2W7QCK1</accession>
<comment type="subcellular location">
    <subcellularLocation>
        <location evidence="1">Cell membrane</location>
        <topology evidence="1">Multi-pass membrane protein</topology>
    </subcellularLocation>
</comment>
<dbReference type="PANTHER" id="PTHR43370">
    <property type="entry name" value="SUGAR ABC TRANSPORTER INTEGRAL MEMBRANE PROTEIN-RELATED"/>
    <property type="match status" value="1"/>
</dbReference>
<feature type="transmembrane region" description="Helical" evidence="6">
    <location>
        <begin position="247"/>
        <end position="267"/>
    </location>
</feature>
<comment type="caution">
    <text evidence="7">The sequence shown here is derived from an EMBL/GenBank/DDBJ whole genome shotgun (WGS) entry which is preliminary data.</text>
</comment>
<feature type="transmembrane region" description="Helical" evidence="6">
    <location>
        <begin position="68"/>
        <end position="86"/>
    </location>
</feature>
<dbReference type="GO" id="GO:0022857">
    <property type="term" value="F:transmembrane transporter activity"/>
    <property type="evidence" value="ECO:0007669"/>
    <property type="project" value="InterPro"/>
</dbReference>
<keyword evidence="3 6" id="KW-0812">Transmembrane</keyword>
<dbReference type="GO" id="GO:0005886">
    <property type="term" value="C:plasma membrane"/>
    <property type="evidence" value="ECO:0007669"/>
    <property type="project" value="UniProtKB-SubCell"/>
</dbReference>
<protein>
    <submittedName>
        <fullName evidence="7">Simple sugar transport system permease protein</fullName>
    </submittedName>
</protein>
<evidence type="ECO:0000256" key="6">
    <source>
        <dbReference type="SAM" id="Phobius"/>
    </source>
</evidence>
<name>A0A2W7QCK1_9RHOB</name>
<reference evidence="7 8" key="1">
    <citation type="submission" date="2018-06" db="EMBL/GenBank/DDBJ databases">
        <title>Genomic Encyclopedia of Archaeal and Bacterial Type Strains, Phase II (KMG-II): from individual species to whole genera.</title>
        <authorList>
            <person name="Goeker M."/>
        </authorList>
    </citation>
    <scope>NUCLEOTIDE SEQUENCE [LARGE SCALE GENOMIC DNA]</scope>
    <source>
        <strain evidence="7 8">DSM 13087</strain>
    </source>
</reference>
<dbReference type="PANTHER" id="PTHR43370:SF2">
    <property type="entry name" value="ABC TRANSPORTER PERMEASE PROTEIN"/>
    <property type="match status" value="1"/>
</dbReference>
<dbReference type="Proteomes" id="UP000249364">
    <property type="component" value="Unassembled WGS sequence"/>
</dbReference>
<sequence>MSILTEGNVVSVAIAMLGGAVRVSTPFLFVSLGECLTEKSGRINLGLEGTLVFGAMSGYAVAFLTGSAWAGVGAAAVAGAIFGLMHGMLCSLPRVNDIAIGIALMLLGMGLAFYFGKGFIQPVAPSLPSINLGWWADSPQLRSALRINALFLIGIILALAMAWMFRATRIGLMIRTVGDSSDAARALGFRTTLVRVASTAAGGALSGIGGAYLSLYYPGSWNEGISSGQGLMAVALVIFARWNPIGCFWAALLFGAAGALGPALQSVGVTQGYYLFFAAPYLLTLGVLIATSSPNQSMSGAPGELSITK</sequence>
<feature type="transmembrane region" description="Helical" evidence="6">
    <location>
        <begin position="144"/>
        <end position="165"/>
    </location>
</feature>
<evidence type="ECO:0000313" key="8">
    <source>
        <dbReference type="Proteomes" id="UP000249364"/>
    </source>
</evidence>
<gene>
    <name evidence="7" type="ORF">LY56_03488</name>
</gene>
<keyword evidence="8" id="KW-1185">Reference proteome</keyword>
<dbReference type="InterPro" id="IPR001851">
    <property type="entry name" value="ABC_transp_permease"/>
</dbReference>
<feature type="transmembrane region" description="Helical" evidence="6">
    <location>
        <begin position="45"/>
        <end position="62"/>
    </location>
</feature>
<feature type="transmembrane region" description="Helical" evidence="6">
    <location>
        <begin position="12"/>
        <end position="33"/>
    </location>
</feature>
<keyword evidence="2" id="KW-1003">Cell membrane</keyword>
<dbReference type="EMBL" id="QKZQ01000034">
    <property type="protein sequence ID" value="PZX36265.1"/>
    <property type="molecule type" value="Genomic_DNA"/>
</dbReference>
<evidence type="ECO:0000256" key="5">
    <source>
        <dbReference type="ARBA" id="ARBA00023136"/>
    </source>
</evidence>
<keyword evidence="5 6" id="KW-0472">Membrane</keyword>
<dbReference type="AlphaFoldDB" id="A0A2W7QCK1"/>
<evidence type="ECO:0000256" key="1">
    <source>
        <dbReference type="ARBA" id="ARBA00004651"/>
    </source>
</evidence>
<evidence type="ECO:0000256" key="3">
    <source>
        <dbReference type="ARBA" id="ARBA00022692"/>
    </source>
</evidence>
<evidence type="ECO:0000313" key="7">
    <source>
        <dbReference type="EMBL" id="PZX36265.1"/>
    </source>
</evidence>
<evidence type="ECO:0000256" key="4">
    <source>
        <dbReference type="ARBA" id="ARBA00022989"/>
    </source>
</evidence>
<keyword evidence="4 6" id="KW-1133">Transmembrane helix</keyword>
<organism evidence="7 8">
    <name type="scientific">Roseinatronobacter thiooxidans</name>
    <dbReference type="NCBI Taxonomy" id="121821"/>
    <lineage>
        <taxon>Bacteria</taxon>
        <taxon>Pseudomonadati</taxon>
        <taxon>Pseudomonadota</taxon>
        <taxon>Alphaproteobacteria</taxon>
        <taxon>Rhodobacterales</taxon>
        <taxon>Paracoccaceae</taxon>
        <taxon>Roseinatronobacter</taxon>
    </lineage>
</organism>
<feature type="transmembrane region" description="Helical" evidence="6">
    <location>
        <begin position="98"/>
        <end position="116"/>
    </location>
</feature>